<dbReference type="EMBL" id="WJQU01000004">
    <property type="protein sequence ID" value="KAJ6635724.1"/>
    <property type="molecule type" value="Genomic_DNA"/>
</dbReference>
<dbReference type="Proteomes" id="UP001151699">
    <property type="component" value="Chromosome C"/>
</dbReference>
<sequence length="117" mass="13405">MKVLGICCVITCVCCVTGKAFPVEHTNLEGFYPTDSPSHSRIAREIYDYYGYKIPTNPYYVYDADEGIWKPKPSLNQFIARPQRYIRQRAHRRQGIFGHSRGHSETFEALRGAIAFG</sequence>
<dbReference type="AlphaFoldDB" id="A0A9Q0MQD1"/>
<name>A0A9Q0MQD1_9DIPT</name>
<evidence type="ECO:0000313" key="2">
    <source>
        <dbReference type="EMBL" id="KAJ6635724.1"/>
    </source>
</evidence>
<feature type="chain" id="PRO_5040372289" evidence="1">
    <location>
        <begin position="21"/>
        <end position="117"/>
    </location>
</feature>
<accession>A0A9Q0MQD1</accession>
<comment type="caution">
    <text evidence="2">The sequence shown here is derived from an EMBL/GenBank/DDBJ whole genome shotgun (WGS) entry which is preliminary data.</text>
</comment>
<reference evidence="2" key="1">
    <citation type="submission" date="2022-07" db="EMBL/GenBank/DDBJ databases">
        <authorList>
            <person name="Trinca V."/>
            <person name="Uliana J.V.C."/>
            <person name="Torres T.T."/>
            <person name="Ward R.J."/>
            <person name="Monesi N."/>
        </authorList>
    </citation>
    <scope>NUCLEOTIDE SEQUENCE</scope>
    <source>
        <strain evidence="2">HSMRA1968</strain>
        <tissue evidence="2">Whole embryos</tissue>
    </source>
</reference>
<keyword evidence="1" id="KW-0732">Signal</keyword>
<evidence type="ECO:0000313" key="3">
    <source>
        <dbReference type="Proteomes" id="UP001151699"/>
    </source>
</evidence>
<protein>
    <submittedName>
        <fullName evidence="2">Uncharacterized protein</fullName>
    </submittedName>
</protein>
<feature type="signal peptide" evidence="1">
    <location>
        <begin position="1"/>
        <end position="20"/>
    </location>
</feature>
<dbReference type="OrthoDB" id="7782042at2759"/>
<gene>
    <name evidence="2" type="ORF">Bhyg_14310</name>
</gene>
<proteinExistence type="predicted"/>
<evidence type="ECO:0000256" key="1">
    <source>
        <dbReference type="SAM" id="SignalP"/>
    </source>
</evidence>
<organism evidence="2 3">
    <name type="scientific">Pseudolycoriella hygida</name>
    <dbReference type="NCBI Taxonomy" id="35572"/>
    <lineage>
        <taxon>Eukaryota</taxon>
        <taxon>Metazoa</taxon>
        <taxon>Ecdysozoa</taxon>
        <taxon>Arthropoda</taxon>
        <taxon>Hexapoda</taxon>
        <taxon>Insecta</taxon>
        <taxon>Pterygota</taxon>
        <taxon>Neoptera</taxon>
        <taxon>Endopterygota</taxon>
        <taxon>Diptera</taxon>
        <taxon>Nematocera</taxon>
        <taxon>Sciaroidea</taxon>
        <taxon>Sciaridae</taxon>
        <taxon>Pseudolycoriella</taxon>
    </lineage>
</organism>
<keyword evidence="3" id="KW-1185">Reference proteome</keyword>